<gene>
    <name evidence="6" type="ORF">Cco03nite_23570</name>
</gene>
<dbReference type="PROSITE" id="PS50977">
    <property type="entry name" value="HTH_TETR_2"/>
    <property type="match status" value="1"/>
</dbReference>
<dbReference type="SUPFAM" id="SSF46689">
    <property type="entry name" value="Homeodomain-like"/>
    <property type="match status" value="1"/>
</dbReference>
<feature type="DNA-binding region" description="H-T-H motif" evidence="4">
    <location>
        <begin position="26"/>
        <end position="45"/>
    </location>
</feature>
<dbReference type="GO" id="GO:0003677">
    <property type="term" value="F:DNA binding"/>
    <property type="evidence" value="ECO:0007669"/>
    <property type="project" value="UniProtKB-UniRule"/>
</dbReference>
<keyword evidence="7" id="KW-1185">Reference proteome</keyword>
<feature type="domain" description="HTH tetR-type" evidence="5">
    <location>
        <begin position="3"/>
        <end position="63"/>
    </location>
</feature>
<accession>A0A8J3P6M0</accession>
<evidence type="ECO:0000313" key="7">
    <source>
        <dbReference type="Proteomes" id="UP000630887"/>
    </source>
</evidence>
<dbReference type="PANTHER" id="PTHR47506">
    <property type="entry name" value="TRANSCRIPTIONAL REGULATORY PROTEIN"/>
    <property type="match status" value="1"/>
</dbReference>
<comment type="caution">
    <text evidence="6">The sequence shown here is derived from an EMBL/GenBank/DDBJ whole genome shotgun (WGS) entry which is preliminary data.</text>
</comment>
<dbReference type="Pfam" id="PF16925">
    <property type="entry name" value="TetR_C_13"/>
    <property type="match status" value="1"/>
</dbReference>
<evidence type="ECO:0000256" key="4">
    <source>
        <dbReference type="PROSITE-ProRule" id="PRU00335"/>
    </source>
</evidence>
<evidence type="ECO:0000313" key="6">
    <source>
        <dbReference type="EMBL" id="GIG05657.1"/>
    </source>
</evidence>
<keyword evidence="3" id="KW-0804">Transcription</keyword>
<reference evidence="6 7" key="1">
    <citation type="submission" date="2021-01" db="EMBL/GenBank/DDBJ databases">
        <title>Whole genome shotgun sequence of Catellatospora coxensis NBRC 107359.</title>
        <authorList>
            <person name="Komaki H."/>
            <person name="Tamura T."/>
        </authorList>
    </citation>
    <scope>NUCLEOTIDE SEQUENCE [LARGE SCALE GENOMIC DNA]</scope>
    <source>
        <strain evidence="6 7">NBRC 107359</strain>
    </source>
</reference>
<sequence length="196" mass="21036">MARDTRDRIVAVARDLVHGTSLAQVSTDDVCRAAGVHKGSLYHFFPSKDALGAAVFELNWTMMSAVLVQAFADDVGPLARIDRFLDSFAAMLAMMREKTGSTPGCPLGGLAAELAAHGEDARAHVTRVLDAWKRYFADAISEAKGRGEVDPKIDSGAAATRLLAHLQGLALLAQAYDDPRLLLHAKADLRMLLAPK</sequence>
<dbReference type="Pfam" id="PF00440">
    <property type="entry name" value="TetR_N"/>
    <property type="match status" value="1"/>
</dbReference>
<keyword evidence="2 4" id="KW-0238">DNA-binding</keyword>
<organism evidence="6 7">
    <name type="scientific">Catellatospora coxensis</name>
    <dbReference type="NCBI Taxonomy" id="310354"/>
    <lineage>
        <taxon>Bacteria</taxon>
        <taxon>Bacillati</taxon>
        <taxon>Actinomycetota</taxon>
        <taxon>Actinomycetes</taxon>
        <taxon>Micromonosporales</taxon>
        <taxon>Micromonosporaceae</taxon>
        <taxon>Catellatospora</taxon>
    </lineage>
</organism>
<evidence type="ECO:0000256" key="2">
    <source>
        <dbReference type="ARBA" id="ARBA00023125"/>
    </source>
</evidence>
<dbReference type="InterPro" id="IPR023772">
    <property type="entry name" value="DNA-bd_HTH_TetR-type_CS"/>
</dbReference>
<dbReference type="EMBL" id="BONI01000016">
    <property type="protein sequence ID" value="GIG05657.1"/>
    <property type="molecule type" value="Genomic_DNA"/>
</dbReference>
<protein>
    <submittedName>
        <fullName evidence="6">TetR family transcriptional regulator</fullName>
    </submittedName>
</protein>
<dbReference type="RefSeq" id="WP_203692088.1">
    <property type="nucleotide sequence ID" value="NZ_BAAALC010000025.1"/>
</dbReference>
<dbReference type="InterPro" id="IPR036271">
    <property type="entry name" value="Tet_transcr_reg_TetR-rel_C_sf"/>
</dbReference>
<dbReference type="InterPro" id="IPR001647">
    <property type="entry name" value="HTH_TetR"/>
</dbReference>
<dbReference type="PANTHER" id="PTHR47506:SF6">
    <property type="entry name" value="HTH-TYPE TRANSCRIPTIONAL REPRESSOR NEMR"/>
    <property type="match status" value="1"/>
</dbReference>
<dbReference type="Proteomes" id="UP000630887">
    <property type="component" value="Unassembled WGS sequence"/>
</dbReference>
<dbReference type="AlphaFoldDB" id="A0A8J3P6M0"/>
<dbReference type="InterPro" id="IPR011075">
    <property type="entry name" value="TetR_C"/>
</dbReference>
<keyword evidence="1" id="KW-0805">Transcription regulation</keyword>
<dbReference type="PROSITE" id="PS01081">
    <property type="entry name" value="HTH_TETR_1"/>
    <property type="match status" value="1"/>
</dbReference>
<evidence type="ECO:0000256" key="1">
    <source>
        <dbReference type="ARBA" id="ARBA00023015"/>
    </source>
</evidence>
<name>A0A8J3P6M0_9ACTN</name>
<proteinExistence type="predicted"/>
<dbReference type="Gene3D" id="1.10.357.10">
    <property type="entry name" value="Tetracycline Repressor, domain 2"/>
    <property type="match status" value="1"/>
</dbReference>
<evidence type="ECO:0000259" key="5">
    <source>
        <dbReference type="PROSITE" id="PS50977"/>
    </source>
</evidence>
<dbReference type="SUPFAM" id="SSF48498">
    <property type="entry name" value="Tetracyclin repressor-like, C-terminal domain"/>
    <property type="match status" value="1"/>
</dbReference>
<evidence type="ECO:0000256" key="3">
    <source>
        <dbReference type="ARBA" id="ARBA00023163"/>
    </source>
</evidence>
<dbReference type="InterPro" id="IPR009057">
    <property type="entry name" value="Homeodomain-like_sf"/>
</dbReference>